<comment type="caution">
    <text evidence="9">The sequence shown here is derived from an EMBL/GenBank/DDBJ whole genome shotgun (WGS) entry which is preliminary data.</text>
</comment>
<dbReference type="EMBL" id="JARYMX010000004">
    <property type="protein sequence ID" value="KAJ9552932.1"/>
    <property type="molecule type" value="Genomic_DNA"/>
</dbReference>
<dbReference type="InterPro" id="IPR050835">
    <property type="entry name" value="ABC_transporter_sub-D"/>
</dbReference>
<dbReference type="InterPro" id="IPR036640">
    <property type="entry name" value="ABC1_TM_sf"/>
</dbReference>
<dbReference type="InterPro" id="IPR011527">
    <property type="entry name" value="ABC1_TM_dom"/>
</dbReference>
<name>A0AA38WAB2_9ASTR</name>
<feature type="domain" description="ABC transporter" evidence="7">
    <location>
        <begin position="448"/>
        <end position="585"/>
    </location>
</feature>
<dbReference type="InterPro" id="IPR027417">
    <property type="entry name" value="P-loop_NTPase"/>
</dbReference>
<keyword evidence="3" id="KW-0812">Transmembrane</keyword>
<evidence type="ECO:0000256" key="5">
    <source>
        <dbReference type="ARBA" id="ARBA00023136"/>
    </source>
</evidence>
<keyword evidence="5" id="KW-0472">Membrane</keyword>
<keyword evidence="4" id="KW-1133">Transmembrane helix</keyword>
<dbReference type="GO" id="GO:0007031">
    <property type="term" value="P:peroxisome organization"/>
    <property type="evidence" value="ECO:0007669"/>
    <property type="project" value="TreeGrafter"/>
</dbReference>
<organism evidence="9 10">
    <name type="scientific">Centaurea solstitialis</name>
    <name type="common">yellow star-thistle</name>
    <dbReference type="NCBI Taxonomy" id="347529"/>
    <lineage>
        <taxon>Eukaryota</taxon>
        <taxon>Viridiplantae</taxon>
        <taxon>Streptophyta</taxon>
        <taxon>Embryophyta</taxon>
        <taxon>Tracheophyta</taxon>
        <taxon>Spermatophyta</taxon>
        <taxon>Magnoliopsida</taxon>
        <taxon>eudicotyledons</taxon>
        <taxon>Gunneridae</taxon>
        <taxon>Pentapetalae</taxon>
        <taxon>asterids</taxon>
        <taxon>campanulids</taxon>
        <taxon>Asterales</taxon>
        <taxon>Asteraceae</taxon>
        <taxon>Carduoideae</taxon>
        <taxon>Cardueae</taxon>
        <taxon>Centaureinae</taxon>
        <taxon>Centaurea</taxon>
    </lineage>
</organism>
<dbReference type="GO" id="GO:0015910">
    <property type="term" value="P:long-chain fatty acid import into peroxisome"/>
    <property type="evidence" value="ECO:0007669"/>
    <property type="project" value="TreeGrafter"/>
</dbReference>
<dbReference type="GO" id="GO:0006635">
    <property type="term" value="P:fatty acid beta-oxidation"/>
    <property type="evidence" value="ECO:0007669"/>
    <property type="project" value="TreeGrafter"/>
</dbReference>
<evidence type="ECO:0000256" key="2">
    <source>
        <dbReference type="ARBA" id="ARBA00022448"/>
    </source>
</evidence>
<keyword evidence="2" id="KW-0813">Transport</keyword>
<proteinExistence type="inferred from homology"/>
<dbReference type="SUPFAM" id="SSF90123">
    <property type="entry name" value="ABC transporter transmembrane region"/>
    <property type="match status" value="1"/>
</dbReference>
<dbReference type="GO" id="GO:0140359">
    <property type="term" value="F:ABC-type transporter activity"/>
    <property type="evidence" value="ECO:0007669"/>
    <property type="project" value="InterPro"/>
</dbReference>
<dbReference type="Pfam" id="PF06472">
    <property type="entry name" value="ABC_membrane_2"/>
    <property type="match status" value="1"/>
</dbReference>
<dbReference type="PANTHER" id="PTHR11384">
    <property type="entry name" value="ATP-BINDING CASSETTE, SUB-FAMILY D MEMBER"/>
    <property type="match status" value="1"/>
</dbReference>
<dbReference type="AlphaFoldDB" id="A0AA38WAB2"/>
<gene>
    <name evidence="9" type="ORF">OSB04_016977</name>
</gene>
<dbReference type="GO" id="GO:0042760">
    <property type="term" value="P:very long-chain fatty acid catabolic process"/>
    <property type="evidence" value="ECO:0007669"/>
    <property type="project" value="TreeGrafter"/>
</dbReference>
<dbReference type="SUPFAM" id="SSF52540">
    <property type="entry name" value="P-loop containing nucleoside triphosphate hydrolases"/>
    <property type="match status" value="1"/>
</dbReference>
<evidence type="ECO:0000256" key="4">
    <source>
        <dbReference type="ARBA" id="ARBA00022989"/>
    </source>
</evidence>
<evidence type="ECO:0000259" key="8">
    <source>
        <dbReference type="Pfam" id="PF06472"/>
    </source>
</evidence>
<dbReference type="Proteomes" id="UP001172457">
    <property type="component" value="Chromosome 4"/>
</dbReference>
<evidence type="ECO:0000259" key="7">
    <source>
        <dbReference type="Pfam" id="PF00005"/>
    </source>
</evidence>
<dbReference type="GO" id="GO:0005324">
    <property type="term" value="F:long-chain fatty acid transmembrane transporter activity"/>
    <property type="evidence" value="ECO:0007669"/>
    <property type="project" value="TreeGrafter"/>
</dbReference>
<feature type="region of interest" description="Disordered" evidence="6">
    <location>
        <begin position="42"/>
        <end position="79"/>
    </location>
</feature>
<dbReference type="Gene3D" id="3.40.50.300">
    <property type="entry name" value="P-loop containing nucleotide triphosphate hydrolases"/>
    <property type="match status" value="1"/>
</dbReference>
<dbReference type="Pfam" id="PF00005">
    <property type="entry name" value="ABC_tran"/>
    <property type="match status" value="1"/>
</dbReference>
<evidence type="ECO:0000313" key="9">
    <source>
        <dbReference type="EMBL" id="KAJ9552932.1"/>
    </source>
</evidence>
<sequence length="594" mass="66263">MTSLQLLQLTERGRSLLSGRRKTLMLATGIIVAGGTAAYMQSHSRVRRPSGSGQSNGLGDDDEQTKLDVGKNSVTKKSRQKKGLKSLQVLAAILLSHMGRMGARDLLALLATVVLRTAVSNRLAKVQGFLFRAAFLRRVPAFVQLIIENITLCFAQSALNSTSKYITGTLSLRFRKILTKLIHAQYFQNMIYYKMSHVDGRIGNPEQRIASDVPKFCSELSDLVQEDLTAVTDGLLYSWRLCSYASPKYIVWILAYVLGAGATIRNFSPAFGKLMSTEQQLEESIAFYGGENREESHIQQKFKALVRHLKVVLHDHWWFGMVQDFLLKYLGATVAVILIIEPFFSGTLRPDTSTLGRAEMLSNLRYHTSVIISLFQSLGTLSISSRRLNRLSGYADRIHELMAISRELSPKDVPSLQKRGSKNYITQADYIEFNGVKVVTPSGNVLVEDLTLKVESGSNLLITGPNGSGKSSLFRVLGGLWPLVSGHIVKPGVGSDLNKEIFYVPQRPYTAVGTLRDQLIYPLTADQEVEPLTHSEMIELLKNVDLEYLLNRYPPEKEINWGEELSSGSNKDWEWQGFSITNPDLQFLMNAPVP</sequence>
<evidence type="ECO:0000256" key="1">
    <source>
        <dbReference type="ARBA" id="ARBA00008575"/>
    </source>
</evidence>
<dbReference type="Gene3D" id="1.20.1560.10">
    <property type="entry name" value="ABC transporter type 1, transmembrane domain"/>
    <property type="match status" value="1"/>
</dbReference>
<protein>
    <recommendedName>
        <fullName evidence="11">ABC transmembrane type-1 domain-containing protein</fullName>
    </recommendedName>
</protein>
<dbReference type="PANTHER" id="PTHR11384:SF59">
    <property type="entry name" value="LYSOSOMAL COBALAMIN TRANSPORTER ABCD4"/>
    <property type="match status" value="1"/>
</dbReference>
<reference evidence="9" key="1">
    <citation type="submission" date="2023-03" db="EMBL/GenBank/DDBJ databases">
        <title>Chromosome-scale reference genome and RAD-based genetic map of yellow starthistle (Centaurea solstitialis) reveal putative structural variation and QTLs associated with invader traits.</title>
        <authorList>
            <person name="Reatini B."/>
            <person name="Cang F.A."/>
            <person name="Jiang Q."/>
            <person name="Mckibben M.T.W."/>
            <person name="Barker M.S."/>
            <person name="Rieseberg L.H."/>
            <person name="Dlugosch K.M."/>
        </authorList>
    </citation>
    <scope>NUCLEOTIDE SEQUENCE</scope>
    <source>
        <strain evidence="9">CAN-66</strain>
        <tissue evidence="9">Leaf</tissue>
    </source>
</reference>
<evidence type="ECO:0000256" key="3">
    <source>
        <dbReference type="ARBA" id="ARBA00022692"/>
    </source>
</evidence>
<comment type="similarity">
    <text evidence="1">Belongs to the ABC transporter superfamily. ABCD family. Peroxisomal fatty acyl CoA transporter (TC 3.A.1.203) subfamily.</text>
</comment>
<dbReference type="InterPro" id="IPR003439">
    <property type="entry name" value="ABC_transporter-like_ATP-bd"/>
</dbReference>
<dbReference type="GO" id="GO:0005778">
    <property type="term" value="C:peroxisomal membrane"/>
    <property type="evidence" value="ECO:0007669"/>
    <property type="project" value="TreeGrafter"/>
</dbReference>
<feature type="domain" description="ABC transmembrane type-1" evidence="8">
    <location>
        <begin position="90"/>
        <end position="344"/>
    </location>
</feature>
<accession>A0AA38WAB2</accession>
<evidence type="ECO:0000256" key="6">
    <source>
        <dbReference type="SAM" id="MobiDB-lite"/>
    </source>
</evidence>
<dbReference type="GO" id="GO:0016887">
    <property type="term" value="F:ATP hydrolysis activity"/>
    <property type="evidence" value="ECO:0007669"/>
    <property type="project" value="InterPro"/>
</dbReference>
<evidence type="ECO:0008006" key="11">
    <source>
        <dbReference type="Google" id="ProtNLM"/>
    </source>
</evidence>
<keyword evidence="10" id="KW-1185">Reference proteome</keyword>
<evidence type="ECO:0000313" key="10">
    <source>
        <dbReference type="Proteomes" id="UP001172457"/>
    </source>
</evidence>
<dbReference type="GO" id="GO:0005524">
    <property type="term" value="F:ATP binding"/>
    <property type="evidence" value="ECO:0007669"/>
    <property type="project" value="InterPro"/>
</dbReference>